<dbReference type="PROSITE" id="PS01145">
    <property type="entry name" value="RIBOSOMAL_L34E"/>
    <property type="match status" value="1"/>
</dbReference>
<dbReference type="GO" id="GO:0006412">
    <property type="term" value="P:translation"/>
    <property type="evidence" value="ECO:0007669"/>
    <property type="project" value="InterPro"/>
</dbReference>
<evidence type="ECO:0000256" key="4">
    <source>
        <dbReference type="ARBA" id="ARBA00022833"/>
    </source>
</evidence>
<dbReference type="InterPro" id="IPR007219">
    <property type="entry name" value="XnlR_reg_dom"/>
</dbReference>
<keyword evidence="15" id="KW-1185">Reference proteome</keyword>
<dbReference type="GO" id="GO:0001216">
    <property type="term" value="F:DNA-binding transcription activator activity"/>
    <property type="evidence" value="ECO:0007669"/>
    <property type="project" value="UniProtKB-ARBA"/>
</dbReference>
<dbReference type="GO" id="GO:0005634">
    <property type="term" value="C:nucleus"/>
    <property type="evidence" value="ECO:0007669"/>
    <property type="project" value="UniProtKB-SubCell"/>
</dbReference>
<dbReference type="SUPFAM" id="SSF57701">
    <property type="entry name" value="Zn2/Cys6 DNA-binding domain"/>
    <property type="match status" value="1"/>
</dbReference>
<dbReference type="Pfam" id="PF01199">
    <property type="entry name" value="Ribosomal_L34e"/>
    <property type="match status" value="1"/>
</dbReference>
<keyword evidence="3" id="KW-0479">Metal-binding</keyword>
<keyword evidence="7" id="KW-0238">DNA-binding</keyword>
<dbReference type="GO" id="GO:1990904">
    <property type="term" value="C:ribonucleoprotein complex"/>
    <property type="evidence" value="ECO:0007669"/>
    <property type="project" value="UniProtKB-KW"/>
</dbReference>
<proteinExistence type="inferred from homology"/>
<evidence type="ECO:0000256" key="10">
    <source>
        <dbReference type="ARBA" id="ARBA00023274"/>
    </source>
</evidence>
<dbReference type="CDD" id="cd00067">
    <property type="entry name" value="GAL4"/>
    <property type="match status" value="1"/>
</dbReference>
<dbReference type="GO" id="GO:0008270">
    <property type="term" value="F:zinc ion binding"/>
    <property type="evidence" value="ECO:0007669"/>
    <property type="project" value="InterPro"/>
</dbReference>
<dbReference type="SMART" id="SM00906">
    <property type="entry name" value="Fungal_trans"/>
    <property type="match status" value="1"/>
</dbReference>
<dbReference type="PROSITE" id="PS50048">
    <property type="entry name" value="ZN2_CY6_FUNGAL_2"/>
    <property type="match status" value="1"/>
</dbReference>
<keyword evidence="4" id="KW-0862">Zinc</keyword>
<evidence type="ECO:0000256" key="11">
    <source>
        <dbReference type="SAM" id="Coils"/>
    </source>
</evidence>
<dbReference type="STRING" id="5454.A0A163LGB0"/>
<keyword evidence="9" id="KW-0539">Nucleus</keyword>
<keyword evidence="6" id="KW-0805">Transcription regulation</keyword>
<feature type="region of interest" description="Disordered" evidence="12">
    <location>
        <begin position="816"/>
        <end position="843"/>
    </location>
</feature>
<evidence type="ECO:0000256" key="9">
    <source>
        <dbReference type="ARBA" id="ARBA00023242"/>
    </source>
</evidence>
<dbReference type="GO" id="GO:0005840">
    <property type="term" value="C:ribosome"/>
    <property type="evidence" value="ECO:0007669"/>
    <property type="project" value="UniProtKB-KW"/>
</dbReference>
<comment type="caution">
    <text evidence="14">The sequence shown here is derived from an EMBL/GenBank/DDBJ whole genome shotgun (WGS) entry which is preliminary data.</text>
</comment>
<comment type="subcellular location">
    <subcellularLocation>
        <location evidence="1">Nucleus</location>
    </subcellularLocation>
</comment>
<dbReference type="InterPro" id="IPR036864">
    <property type="entry name" value="Zn2-C6_fun-type_DNA-bd_sf"/>
</dbReference>
<keyword evidence="5" id="KW-0689">Ribosomal protein</keyword>
<name>A0A163LGB0_DIDRA</name>
<reference evidence="14 15" key="1">
    <citation type="journal article" date="2016" name="Sci. Rep.">
        <title>Draft genome sequencing and secretome analysis of fungal phytopathogen Ascochyta rabiei provides insight into the necrotrophic effector repertoire.</title>
        <authorList>
            <person name="Verma S."/>
            <person name="Gazara R.K."/>
            <person name="Nizam S."/>
            <person name="Parween S."/>
            <person name="Chattopadhyay D."/>
            <person name="Verma P.K."/>
        </authorList>
    </citation>
    <scope>NUCLEOTIDE SEQUENCE [LARGE SCALE GENOMIC DNA]</scope>
    <source>
        <strain evidence="14 15">ArDII</strain>
    </source>
</reference>
<feature type="compositionally biased region" description="Polar residues" evidence="12">
    <location>
        <begin position="816"/>
        <end position="830"/>
    </location>
</feature>
<dbReference type="InterPro" id="IPR018065">
    <property type="entry name" value="Ribosomal_eL34_CS"/>
</dbReference>
<dbReference type="InterPro" id="IPR008195">
    <property type="entry name" value="Ribosomal_eL34"/>
</dbReference>
<evidence type="ECO:0000313" key="14">
    <source>
        <dbReference type="EMBL" id="KZM27778.1"/>
    </source>
</evidence>
<evidence type="ECO:0000256" key="5">
    <source>
        <dbReference type="ARBA" id="ARBA00022980"/>
    </source>
</evidence>
<organism evidence="14 15">
    <name type="scientific">Didymella rabiei</name>
    <name type="common">Chickpea ascochyta blight fungus</name>
    <name type="synonym">Mycosphaerella rabiei</name>
    <dbReference type="NCBI Taxonomy" id="5454"/>
    <lineage>
        <taxon>Eukaryota</taxon>
        <taxon>Fungi</taxon>
        <taxon>Dikarya</taxon>
        <taxon>Ascomycota</taxon>
        <taxon>Pezizomycotina</taxon>
        <taxon>Dothideomycetes</taxon>
        <taxon>Pleosporomycetidae</taxon>
        <taxon>Pleosporales</taxon>
        <taxon>Pleosporineae</taxon>
        <taxon>Didymellaceae</taxon>
        <taxon>Ascochyta</taxon>
    </lineage>
</organism>
<dbReference type="Proteomes" id="UP000076837">
    <property type="component" value="Unassembled WGS sequence"/>
</dbReference>
<evidence type="ECO:0000259" key="13">
    <source>
        <dbReference type="PROSITE" id="PS50048"/>
    </source>
</evidence>
<gene>
    <name evidence="14" type="ORF">ST47_g1073</name>
</gene>
<dbReference type="Gene3D" id="6.20.370.70">
    <property type="match status" value="1"/>
</dbReference>
<dbReference type="Pfam" id="PF00172">
    <property type="entry name" value="Zn_clus"/>
    <property type="match status" value="1"/>
</dbReference>
<feature type="domain" description="Zn(2)-C6 fungal-type" evidence="13">
    <location>
        <begin position="228"/>
        <end position="261"/>
    </location>
</feature>
<keyword evidence="11" id="KW-0175">Coiled coil</keyword>
<dbReference type="GO" id="GO:0000976">
    <property type="term" value="F:transcription cis-regulatory region binding"/>
    <property type="evidence" value="ECO:0007669"/>
    <property type="project" value="TreeGrafter"/>
</dbReference>
<dbReference type="EMBL" id="JYNV01000055">
    <property type="protein sequence ID" value="KZM27778.1"/>
    <property type="molecule type" value="Genomic_DNA"/>
</dbReference>
<comment type="similarity">
    <text evidence="2">Belongs to the eukaryotic ribosomal protein eL34 family.</text>
</comment>
<dbReference type="SMART" id="SM00066">
    <property type="entry name" value="GAL4"/>
    <property type="match status" value="1"/>
</dbReference>
<keyword evidence="8" id="KW-0804">Transcription</keyword>
<evidence type="ECO:0000256" key="12">
    <source>
        <dbReference type="SAM" id="MobiDB-lite"/>
    </source>
</evidence>
<dbReference type="PANTHER" id="PTHR31845:SF21">
    <property type="entry name" value="REGULATORY PROTEIN LEU3"/>
    <property type="match status" value="1"/>
</dbReference>
<keyword evidence="10" id="KW-0687">Ribonucleoprotein</keyword>
<dbReference type="GO" id="GO:0000981">
    <property type="term" value="F:DNA-binding transcription factor activity, RNA polymerase II-specific"/>
    <property type="evidence" value="ECO:0007669"/>
    <property type="project" value="InterPro"/>
</dbReference>
<dbReference type="InterPro" id="IPR038562">
    <property type="entry name" value="Ribosomal_eL34_C_sf"/>
</dbReference>
<evidence type="ECO:0000256" key="8">
    <source>
        <dbReference type="ARBA" id="ARBA00023163"/>
    </source>
</evidence>
<dbReference type="AlphaFoldDB" id="A0A163LGB0"/>
<feature type="region of interest" description="Disordered" evidence="12">
    <location>
        <begin position="165"/>
        <end position="219"/>
    </location>
</feature>
<dbReference type="Gene3D" id="4.10.240.10">
    <property type="entry name" value="Zn(2)-C6 fungal-type DNA-binding domain"/>
    <property type="match status" value="1"/>
</dbReference>
<dbReference type="Gene3D" id="6.20.340.10">
    <property type="match status" value="1"/>
</dbReference>
<evidence type="ECO:0000256" key="7">
    <source>
        <dbReference type="ARBA" id="ARBA00023125"/>
    </source>
</evidence>
<sequence length="901" mass="101474">MPSTRLTYRRRAPYNTRSQKVRVIKTPGGELRYLHIKKKGTAPKCGDCGTKLAGVPALRPREYATVSRPKKTVQRAYGGSRCANCVQDRIVRAFLIEEQKVVKKVLKESQQKKPRVLRVLLPSDPATKTLLQARAHHLGLRYRCCSAQHLPELHTAMATMSMSMSMSDQLSPTTPGAGLTAQGFAASPPGQQRGFKRSASSEDDDFHHGDADGSRPASARRNLAVKRACNECRQQKLKCNVQRDPFVSCNRCVKQNLRCVIEPNFKRVGKRNRNAEMEREMEALRDRLAMYEGRAPMPGQPLLPPPQPPMENHGHSSFAATPMPKLEDDAFLQTQHQQVAATSLLDLRSGSPMFYVLGAGEVRLGHGEVNELFTEYFQLYHPFLPFLDQVRSPEEYYSHDHKLLFWAIVSVAARRSATRPTLLKDLAKPLTDLIWDSVRNQPNHHVVKALCLLCTWPVPAERTVTDPTYMLCGVMMQIAMQIGLHQPTHPQDFSRTKVRLQQEDIHDRLRTWAVCNIVAQTVSTGNGQPSITLYDSTLEFKVDDEDHMRTIPPTLFVRLRQEMAASRINKLLYSANTHRFAAEAATTYMTLEADRLKEERGSLDGVDNELEELYHYAVCLHLHLYSFFSPEPRLERRDDLVALYYAATTYLDQVFKLQQASKLPYVPYYIMQMALAAGFALLKLLNSDFAGRLPSKGRQYVLQTVEALRRSKVWPNDLLDRFAEVLAQLWKESSRGRSLHSMSQSPSVSNVGAANMFNNHSQSQQATQQRRESTGLLEDPLGLIVRSRMSMSVMFDCVWRWREAQVGGAAEQLDNTVVTNPTNPDSSSSVTPPPGTIIENPAHTMPNFNPHLNTLSMPLALPQGLASANSYEFFDSVSWMLEAQTDWSQYGSGGFGTDFNA</sequence>
<dbReference type="InterPro" id="IPR001138">
    <property type="entry name" value="Zn2Cys6_DnaBD"/>
</dbReference>
<evidence type="ECO:0000256" key="6">
    <source>
        <dbReference type="ARBA" id="ARBA00023015"/>
    </source>
</evidence>
<evidence type="ECO:0000256" key="1">
    <source>
        <dbReference type="ARBA" id="ARBA00004123"/>
    </source>
</evidence>
<evidence type="ECO:0000256" key="2">
    <source>
        <dbReference type="ARBA" id="ARBA00009875"/>
    </source>
</evidence>
<dbReference type="PANTHER" id="PTHR31845">
    <property type="entry name" value="FINGER DOMAIN PROTEIN, PUTATIVE-RELATED"/>
    <property type="match status" value="1"/>
</dbReference>
<protein>
    <submittedName>
        <fullName evidence="14">DNA binding</fullName>
    </submittedName>
</protein>
<accession>A0A163LGB0</accession>
<dbReference type="CDD" id="cd12148">
    <property type="entry name" value="fungal_TF_MHR"/>
    <property type="match status" value="1"/>
</dbReference>
<feature type="coiled-coil region" evidence="11">
    <location>
        <begin position="267"/>
        <end position="294"/>
    </location>
</feature>
<dbReference type="PRINTS" id="PR01250">
    <property type="entry name" value="RIBOSOMALL34"/>
</dbReference>
<dbReference type="FunFam" id="4.10.240.10:FF:000003">
    <property type="entry name" value="C6 transcription factor (Leu3)"/>
    <property type="match status" value="1"/>
</dbReference>
<dbReference type="PROSITE" id="PS00463">
    <property type="entry name" value="ZN2_CY6_FUNGAL_1"/>
    <property type="match status" value="1"/>
</dbReference>
<dbReference type="GO" id="GO:0006351">
    <property type="term" value="P:DNA-templated transcription"/>
    <property type="evidence" value="ECO:0007669"/>
    <property type="project" value="InterPro"/>
</dbReference>
<evidence type="ECO:0000256" key="3">
    <source>
        <dbReference type="ARBA" id="ARBA00022723"/>
    </source>
</evidence>
<dbReference type="Pfam" id="PF04082">
    <property type="entry name" value="Fungal_trans"/>
    <property type="match status" value="1"/>
</dbReference>
<dbReference type="GO" id="GO:0003735">
    <property type="term" value="F:structural constituent of ribosome"/>
    <property type="evidence" value="ECO:0007669"/>
    <property type="project" value="InterPro"/>
</dbReference>
<dbReference type="InterPro" id="IPR051089">
    <property type="entry name" value="prtT"/>
</dbReference>
<evidence type="ECO:0000313" key="15">
    <source>
        <dbReference type="Proteomes" id="UP000076837"/>
    </source>
</evidence>